<comment type="caution">
    <text evidence="2">The sequence shown here is derived from an EMBL/GenBank/DDBJ whole genome shotgun (WGS) entry which is preliminary data.</text>
</comment>
<dbReference type="Proteomes" id="UP000324222">
    <property type="component" value="Unassembled WGS sequence"/>
</dbReference>
<name>A0A5B7GQE3_PORTR</name>
<proteinExistence type="predicted"/>
<evidence type="ECO:0000313" key="3">
    <source>
        <dbReference type="Proteomes" id="UP000324222"/>
    </source>
</evidence>
<keyword evidence="3" id="KW-1185">Reference proteome</keyword>
<evidence type="ECO:0000313" key="2">
    <source>
        <dbReference type="EMBL" id="MPC59278.1"/>
    </source>
</evidence>
<feature type="compositionally biased region" description="Pro residues" evidence="1">
    <location>
        <begin position="57"/>
        <end position="68"/>
    </location>
</feature>
<dbReference type="EMBL" id="VSRR010016417">
    <property type="protein sequence ID" value="MPC59278.1"/>
    <property type="molecule type" value="Genomic_DNA"/>
</dbReference>
<reference evidence="2 3" key="1">
    <citation type="submission" date="2019-05" db="EMBL/GenBank/DDBJ databases">
        <title>Another draft genome of Portunus trituberculatus and its Hox gene families provides insights of decapod evolution.</title>
        <authorList>
            <person name="Jeong J.-H."/>
            <person name="Song I."/>
            <person name="Kim S."/>
            <person name="Choi T."/>
            <person name="Kim D."/>
            <person name="Ryu S."/>
            <person name="Kim W."/>
        </authorList>
    </citation>
    <scope>NUCLEOTIDE SEQUENCE [LARGE SCALE GENOMIC DNA]</scope>
    <source>
        <tissue evidence="2">Muscle</tissue>
    </source>
</reference>
<protein>
    <submittedName>
        <fullName evidence="2">Uncharacterized protein</fullName>
    </submittedName>
</protein>
<feature type="region of interest" description="Disordered" evidence="1">
    <location>
        <begin position="6"/>
        <end position="25"/>
    </location>
</feature>
<sequence length="89" mass="9937">MLFLVCSKPHTHTPEPPRLARLIPAAPPPQHLKRLMSSIILDMDEQARIWLETLPELTPPKEPTPPQQCPHLSARQGARTSPTSPLPAR</sequence>
<evidence type="ECO:0000256" key="1">
    <source>
        <dbReference type="SAM" id="MobiDB-lite"/>
    </source>
</evidence>
<dbReference type="AlphaFoldDB" id="A0A5B7GQE3"/>
<organism evidence="2 3">
    <name type="scientific">Portunus trituberculatus</name>
    <name type="common">Swimming crab</name>
    <name type="synonym">Neptunus trituberculatus</name>
    <dbReference type="NCBI Taxonomy" id="210409"/>
    <lineage>
        <taxon>Eukaryota</taxon>
        <taxon>Metazoa</taxon>
        <taxon>Ecdysozoa</taxon>
        <taxon>Arthropoda</taxon>
        <taxon>Crustacea</taxon>
        <taxon>Multicrustacea</taxon>
        <taxon>Malacostraca</taxon>
        <taxon>Eumalacostraca</taxon>
        <taxon>Eucarida</taxon>
        <taxon>Decapoda</taxon>
        <taxon>Pleocyemata</taxon>
        <taxon>Brachyura</taxon>
        <taxon>Eubrachyura</taxon>
        <taxon>Portunoidea</taxon>
        <taxon>Portunidae</taxon>
        <taxon>Portuninae</taxon>
        <taxon>Portunus</taxon>
    </lineage>
</organism>
<accession>A0A5B7GQE3</accession>
<feature type="region of interest" description="Disordered" evidence="1">
    <location>
        <begin position="55"/>
        <end position="89"/>
    </location>
</feature>
<gene>
    <name evidence="2" type="ORF">E2C01_053293</name>
</gene>